<evidence type="ECO:0000313" key="5">
    <source>
        <dbReference type="Proteomes" id="UP000298652"/>
    </source>
</evidence>
<organism evidence="4 5">
    <name type="scientific">Setaria viridis</name>
    <name type="common">Green bristlegrass</name>
    <name type="synonym">Setaria italica subsp. viridis</name>
    <dbReference type="NCBI Taxonomy" id="4556"/>
    <lineage>
        <taxon>Eukaryota</taxon>
        <taxon>Viridiplantae</taxon>
        <taxon>Streptophyta</taxon>
        <taxon>Embryophyta</taxon>
        <taxon>Tracheophyta</taxon>
        <taxon>Spermatophyta</taxon>
        <taxon>Magnoliopsida</taxon>
        <taxon>Liliopsida</taxon>
        <taxon>Poales</taxon>
        <taxon>Poaceae</taxon>
        <taxon>PACMAD clade</taxon>
        <taxon>Panicoideae</taxon>
        <taxon>Panicodae</taxon>
        <taxon>Paniceae</taxon>
        <taxon>Cenchrinae</taxon>
        <taxon>Setaria</taxon>
    </lineage>
</organism>
<reference evidence="4 5" key="1">
    <citation type="submission" date="2019-03" db="EMBL/GenBank/DDBJ databases">
        <title>WGS assembly of Setaria viridis.</title>
        <authorList>
            <person name="Huang P."/>
            <person name="Jenkins J."/>
            <person name="Grimwood J."/>
            <person name="Barry K."/>
            <person name="Healey A."/>
            <person name="Mamidi S."/>
            <person name="Sreedasyam A."/>
            <person name="Shu S."/>
            <person name="Feldman M."/>
            <person name="Wu J."/>
            <person name="Yu Y."/>
            <person name="Chen C."/>
            <person name="Johnson J."/>
            <person name="Rokhsar D."/>
            <person name="Baxter I."/>
            <person name="Schmutz J."/>
            <person name="Brutnell T."/>
            <person name="Kellogg E."/>
        </authorList>
    </citation>
    <scope>NUCLEOTIDE SEQUENCE [LARGE SCALE GENOMIC DNA]</scope>
    <source>
        <strain evidence="5">cv. A10</strain>
    </source>
</reference>
<dbReference type="Proteomes" id="UP000298652">
    <property type="component" value="Chromosome 3"/>
</dbReference>
<dbReference type="Gramene" id="TKW27409">
    <property type="protein sequence ID" value="TKW27409"/>
    <property type="gene ID" value="SEVIR_3G254500v2"/>
</dbReference>
<comment type="similarity">
    <text evidence="1">Belongs to the mTERF family.</text>
</comment>
<dbReference type="FunFam" id="1.25.70.10:FF:000001">
    <property type="entry name" value="Mitochondrial transcription termination factor-like"/>
    <property type="match status" value="1"/>
</dbReference>
<protein>
    <submittedName>
        <fullName evidence="4">Uncharacterized protein</fullName>
    </submittedName>
</protein>
<dbReference type="Gene3D" id="1.25.70.10">
    <property type="entry name" value="Transcription termination factor 3, mitochondrial"/>
    <property type="match status" value="2"/>
</dbReference>
<dbReference type="AlphaFoldDB" id="A0A4U6VIX3"/>
<dbReference type="InterPro" id="IPR003690">
    <property type="entry name" value="MTERF"/>
</dbReference>
<dbReference type="Pfam" id="PF02536">
    <property type="entry name" value="mTERF"/>
    <property type="match status" value="1"/>
</dbReference>
<accession>A0A4U6VIX3</accession>
<dbReference type="PANTHER" id="PTHR13068">
    <property type="entry name" value="CGI-12 PROTEIN-RELATED"/>
    <property type="match status" value="1"/>
</dbReference>
<sequence>MFASICRRRLLRLRQIPSAAGTNPSWPNPIDAPLSHGHSAAALAGATVSEPCPITVSYLISCGLSPAAAAAHKLRIRSTDRADTVRALFRSYGFTDADITEMVRRDPRILTLDPDRILRPKLDFYASLGVQPRKLATTPLFVTRSLNKHLVPCIQFLRGILGTDGKVCRAISRNPSGLTQADLDKNMRPAVDTLRRLGLPEESISKLLTIELGVLRLSPDRMSQIFEDLKSLGLGVTDTGLLYGIRALSCISRETWLRKVSLYKSFGVSEGELLKAFKTQPTMLLFSDESIKKKLRFLLDELKLELSEVMRLPVVISYSVEKCIIPRCAVLRVLMREGKIEPNINLLSALIGSAKIFSKRYVLRYAHDVPDVVKAYEGKIAFEGFRDRDVLVPLKPSG</sequence>
<dbReference type="GO" id="GO:0006353">
    <property type="term" value="P:DNA-templated transcription termination"/>
    <property type="evidence" value="ECO:0007669"/>
    <property type="project" value="UniProtKB-KW"/>
</dbReference>
<keyword evidence="2" id="KW-0805">Transcription regulation</keyword>
<keyword evidence="5" id="KW-1185">Reference proteome</keyword>
<evidence type="ECO:0000256" key="1">
    <source>
        <dbReference type="ARBA" id="ARBA00007692"/>
    </source>
</evidence>
<dbReference type="Gramene" id="TKW27408">
    <property type="protein sequence ID" value="TKW27408"/>
    <property type="gene ID" value="SEVIR_3G254500v2"/>
</dbReference>
<gene>
    <name evidence="4" type="ORF">SEVIR_3G254500v2</name>
</gene>
<name>A0A4U6VIX3_SETVI</name>
<dbReference type="OMA" id="VMESNIR"/>
<dbReference type="InterPro" id="IPR038538">
    <property type="entry name" value="MTERF_sf"/>
</dbReference>
<proteinExistence type="inferred from homology"/>
<evidence type="ECO:0000313" key="4">
    <source>
        <dbReference type="EMBL" id="TKW27409.1"/>
    </source>
</evidence>
<dbReference type="SMART" id="SM00733">
    <property type="entry name" value="Mterf"/>
    <property type="match status" value="6"/>
</dbReference>
<keyword evidence="2" id="KW-0806">Transcription termination</keyword>
<dbReference type="EMBL" id="CM016554">
    <property type="protein sequence ID" value="TKW27408.1"/>
    <property type="molecule type" value="Genomic_DNA"/>
</dbReference>
<dbReference type="GO" id="GO:0003676">
    <property type="term" value="F:nucleic acid binding"/>
    <property type="evidence" value="ECO:0007669"/>
    <property type="project" value="InterPro"/>
</dbReference>
<keyword evidence="3" id="KW-0809">Transit peptide</keyword>
<evidence type="ECO:0000256" key="2">
    <source>
        <dbReference type="ARBA" id="ARBA00022472"/>
    </source>
</evidence>
<keyword evidence="2" id="KW-0804">Transcription</keyword>
<dbReference type="EMBL" id="CM016554">
    <property type="protein sequence ID" value="TKW27409.1"/>
    <property type="molecule type" value="Genomic_DNA"/>
</dbReference>
<dbReference type="PANTHER" id="PTHR13068:SF181">
    <property type="entry name" value="MTERF TRANSCRIPTION FACTOR"/>
    <property type="match status" value="1"/>
</dbReference>
<evidence type="ECO:0000256" key="3">
    <source>
        <dbReference type="ARBA" id="ARBA00022946"/>
    </source>
</evidence>